<evidence type="ECO:0000313" key="2">
    <source>
        <dbReference type="EMBL" id="EQL00003.1"/>
    </source>
</evidence>
<evidence type="ECO:0000256" key="1">
    <source>
        <dbReference type="SAM" id="MobiDB-lite"/>
    </source>
</evidence>
<accession>T5ADT5</accession>
<dbReference type="AlphaFoldDB" id="T5ADT5"/>
<gene>
    <name evidence="2" type="ORF">OCS_04290</name>
</gene>
<evidence type="ECO:0000313" key="3">
    <source>
        <dbReference type="Proteomes" id="UP000019374"/>
    </source>
</evidence>
<dbReference type="HOGENOM" id="CLU_2159137_0_0_1"/>
<name>T5ADT5_OPHSC</name>
<feature type="region of interest" description="Disordered" evidence="1">
    <location>
        <begin position="1"/>
        <end position="21"/>
    </location>
</feature>
<dbReference type="EMBL" id="KE653010">
    <property type="protein sequence ID" value="EQL00003.1"/>
    <property type="molecule type" value="Genomic_DNA"/>
</dbReference>
<reference evidence="2 3" key="1">
    <citation type="journal article" date="2013" name="Chin. Sci. Bull.">
        <title>Genome survey uncovers the secrets of sex and lifestyle in caterpillar fungus.</title>
        <authorList>
            <person name="Hu X."/>
            <person name="Zhang Y."/>
            <person name="Xiao G."/>
            <person name="Zheng P."/>
            <person name="Xia Y."/>
            <person name="Zhang X."/>
            <person name="St Leger R.J."/>
            <person name="Liu X."/>
            <person name="Wang C."/>
        </authorList>
    </citation>
    <scope>NUCLEOTIDE SEQUENCE [LARGE SCALE GENOMIC DNA]</scope>
    <source>
        <strain evidence="3">Co18 / CGMCC 3.14243</strain>
        <tissue evidence="2">Fruit-body</tissue>
    </source>
</reference>
<protein>
    <submittedName>
        <fullName evidence="2">Uncharacterized protein</fullName>
    </submittedName>
</protein>
<sequence>MKLEADGMKLEDDAVQERDRATRANLDIQSWRDRKMTNQAHLDNDQTRDHLIAAIAVTVGDLKGMMDTTGKAAKAMNSLADIMGKRISGLEARVDALELNAAFEQKALFGI</sequence>
<dbReference type="Proteomes" id="UP000019374">
    <property type="component" value="Unassembled WGS sequence"/>
</dbReference>
<proteinExistence type="predicted"/>
<organism evidence="2 3">
    <name type="scientific">Ophiocordyceps sinensis (strain Co18 / CGMCC 3.14243)</name>
    <name type="common">Yarsagumba caterpillar fungus</name>
    <name type="synonym">Hirsutella sinensis</name>
    <dbReference type="NCBI Taxonomy" id="911162"/>
    <lineage>
        <taxon>Eukaryota</taxon>
        <taxon>Fungi</taxon>
        <taxon>Dikarya</taxon>
        <taxon>Ascomycota</taxon>
        <taxon>Pezizomycotina</taxon>
        <taxon>Sordariomycetes</taxon>
        <taxon>Hypocreomycetidae</taxon>
        <taxon>Hypocreales</taxon>
        <taxon>Ophiocordycipitaceae</taxon>
        <taxon>Ophiocordyceps</taxon>
    </lineage>
</organism>